<feature type="domain" description="Aldehyde dehydrogenase" evidence="8">
    <location>
        <begin position="3"/>
        <end position="440"/>
    </location>
</feature>
<dbReference type="InterPro" id="IPR012394">
    <property type="entry name" value="Aldehyde_DH_NAD(P)"/>
</dbReference>
<gene>
    <name evidence="9" type="ORF">J7S20_02395</name>
</gene>
<evidence type="ECO:0000256" key="1">
    <source>
        <dbReference type="ARBA" id="ARBA00009986"/>
    </source>
</evidence>
<dbReference type="Proteomes" id="UP000676996">
    <property type="component" value="Unassembled WGS sequence"/>
</dbReference>
<keyword evidence="3" id="KW-0520">NAD</keyword>
<dbReference type="InterPro" id="IPR029510">
    <property type="entry name" value="Ald_DH_CS_GLU"/>
</dbReference>
<sequence>MADLNAMLEAQRADFMEALPVPIPLRKDRLKRAAAMIADHADSFCDALSEDFGHRSREQSMITDIAASVTPLRHAAKHVDGWAKADKRPTMFPLGLLGAKARVEYQPKGVVGVISPWNFPVNLVMSPLAGIFAAGNRAMVKTSEYTPQVASLFEELCPRYFDPTELAFVSGGPDVGKAFAELPFDHLIFTGATGIARHILHAAADNLVPVTLELGGKSPVIVSRGADLDRAAERVAIGKMMNAGQICLAPDYMLVPAEQEPAVVDKLTSAASTLYPTLLDNPDYTAVINDRHYQRLNDWLDDARAKGADVVTVNPANEDFSATNSRKMPLHIVRGATDDMTVMQEEIFGPILPVRTYDTVDQAISEVNRRDRPLALYHFGKDDDERRRVLDRTISGGATLDDVIFHVSMEELPFGGIGPSGMGAYHGRAGFQTFSHARSVFQQSKLDVAKLAGLKPPYGSTTRKAIARQMKG</sequence>
<dbReference type="InterPro" id="IPR016162">
    <property type="entry name" value="Ald_DH_N"/>
</dbReference>
<comment type="caution">
    <text evidence="9">The sequence shown here is derived from an EMBL/GenBank/DDBJ whole genome shotgun (WGS) entry which is preliminary data.</text>
</comment>
<evidence type="ECO:0000256" key="7">
    <source>
        <dbReference type="RuleBase" id="RU003345"/>
    </source>
</evidence>
<dbReference type="GO" id="GO:0004029">
    <property type="term" value="F:aldehyde dehydrogenase (NAD+) activity"/>
    <property type="evidence" value="ECO:0007669"/>
    <property type="project" value="TreeGrafter"/>
</dbReference>
<evidence type="ECO:0000256" key="6">
    <source>
        <dbReference type="PROSITE-ProRule" id="PRU10007"/>
    </source>
</evidence>
<dbReference type="InterPro" id="IPR015590">
    <property type="entry name" value="Aldehyde_DH_dom"/>
</dbReference>
<dbReference type="PANTHER" id="PTHR43570:SF20">
    <property type="entry name" value="ALDEHYDE DEHYDROGENASE ALDX-RELATED"/>
    <property type="match status" value="1"/>
</dbReference>
<evidence type="ECO:0000256" key="3">
    <source>
        <dbReference type="ARBA" id="ARBA00023027"/>
    </source>
</evidence>
<dbReference type="Pfam" id="PF00171">
    <property type="entry name" value="Aldedh"/>
    <property type="match status" value="1"/>
</dbReference>
<proteinExistence type="inferred from homology"/>
<evidence type="ECO:0000256" key="5">
    <source>
        <dbReference type="PIRSR" id="PIRSR036492-1"/>
    </source>
</evidence>
<dbReference type="GO" id="GO:0006081">
    <property type="term" value="P:aldehyde metabolic process"/>
    <property type="evidence" value="ECO:0007669"/>
    <property type="project" value="InterPro"/>
</dbReference>
<name>A0A8T4IB67_9SPHN</name>
<evidence type="ECO:0000313" key="10">
    <source>
        <dbReference type="Proteomes" id="UP000676996"/>
    </source>
</evidence>
<keyword evidence="2 4" id="KW-0560">Oxidoreductase</keyword>
<dbReference type="AlphaFoldDB" id="A0A8T4IB67"/>
<feature type="active site" evidence="5">
    <location>
        <position position="247"/>
    </location>
</feature>
<dbReference type="EMBL" id="JAGRQC010000001">
    <property type="protein sequence ID" value="MBR0551352.1"/>
    <property type="molecule type" value="Genomic_DNA"/>
</dbReference>
<evidence type="ECO:0000256" key="4">
    <source>
        <dbReference type="PIRNR" id="PIRNR036492"/>
    </source>
</evidence>
<dbReference type="RefSeq" id="WP_284052635.1">
    <property type="nucleotide sequence ID" value="NZ_JAGRQC010000001.1"/>
</dbReference>
<evidence type="ECO:0000259" key="8">
    <source>
        <dbReference type="Pfam" id="PF00171"/>
    </source>
</evidence>
<protein>
    <recommendedName>
        <fullName evidence="4">Aldehyde dehydrogenase</fullName>
    </recommendedName>
</protein>
<dbReference type="SUPFAM" id="SSF53720">
    <property type="entry name" value="ALDH-like"/>
    <property type="match status" value="1"/>
</dbReference>
<dbReference type="InterPro" id="IPR016163">
    <property type="entry name" value="Ald_DH_C"/>
</dbReference>
<feature type="active site" evidence="5 6">
    <location>
        <position position="213"/>
    </location>
</feature>
<dbReference type="Gene3D" id="3.40.309.10">
    <property type="entry name" value="Aldehyde Dehydrogenase, Chain A, domain 2"/>
    <property type="match status" value="1"/>
</dbReference>
<dbReference type="CDD" id="cd07133">
    <property type="entry name" value="ALDH_CALDH_CalB"/>
    <property type="match status" value="1"/>
</dbReference>
<dbReference type="PIRSF" id="PIRSF036492">
    <property type="entry name" value="ALDH"/>
    <property type="match status" value="1"/>
</dbReference>
<dbReference type="PROSITE" id="PS00687">
    <property type="entry name" value="ALDEHYDE_DEHYDR_GLU"/>
    <property type="match status" value="1"/>
</dbReference>
<organism evidence="9 10">
    <name type="scientific">Stakelama marina</name>
    <dbReference type="NCBI Taxonomy" id="2826939"/>
    <lineage>
        <taxon>Bacteria</taxon>
        <taxon>Pseudomonadati</taxon>
        <taxon>Pseudomonadota</taxon>
        <taxon>Alphaproteobacteria</taxon>
        <taxon>Sphingomonadales</taxon>
        <taxon>Sphingomonadaceae</taxon>
        <taxon>Stakelama</taxon>
    </lineage>
</organism>
<reference evidence="9" key="1">
    <citation type="submission" date="2021-04" db="EMBL/GenBank/DDBJ databases">
        <title>Ouciella asimina sp. nov., isolated from the surface seawater in the hydrothermal field of Okinawa Trough.</title>
        <authorList>
            <person name="Shuang W."/>
        </authorList>
    </citation>
    <scope>NUCLEOTIDE SEQUENCE</scope>
    <source>
        <strain evidence="9">LXI357</strain>
    </source>
</reference>
<keyword evidence="10" id="KW-1185">Reference proteome</keyword>
<dbReference type="Gene3D" id="3.40.605.10">
    <property type="entry name" value="Aldehyde Dehydrogenase, Chain A, domain 1"/>
    <property type="match status" value="1"/>
</dbReference>
<dbReference type="InterPro" id="IPR016161">
    <property type="entry name" value="Ald_DH/histidinol_DH"/>
</dbReference>
<evidence type="ECO:0000313" key="9">
    <source>
        <dbReference type="EMBL" id="MBR0551352.1"/>
    </source>
</evidence>
<comment type="similarity">
    <text evidence="1 4 7">Belongs to the aldehyde dehydrogenase family.</text>
</comment>
<accession>A0A8T4IB67</accession>
<evidence type="ECO:0000256" key="2">
    <source>
        <dbReference type="ARBA" id="ARBA00023002"/>
    </source>
</evidence>
<dbReference type="PANTHER" id="PTHR43570">
    <property type="entry name" value="ALDEHYDE DEHYDROGENASE"/>
    <property type="match status" value="1"/>
</dbReference>
<dbReference type="GO" id="GO:0005737">
    <property type="term" value="C:cytoplasm"/>
    <property type="evidence" value="ECO:0007669"/>
    <property type="project" value="TreeGrafter"/>
</dbReference>